<protein>
    <submittedName>
        <fullName evidence="1">Uncharacterized protein</fullName>
    </submittedName>
</protein>
<keyword evidence="2" id="KW-1185">Reference proteome</keyword>
<evidence type="ECO:0000313" key="2">
    <source>
        <dbReference type="Proteomes" id="UP000075883"/>
    </source>
</evidence>
<evidence type="ECO:0000313" key="1">
    <source>
        <dbReference type="EnsemblMetazoa" id="ACUA018877-PA"/>
    </source>
</evidence>
<accession>A0A182MI71</accession>
<reference evidence="2" key="1">
    <citation type="submission" date="2013-09" db="EMBL/GenBank/DDBJ databases">
        <title>The Genome Sequence of Anopheles culicifacies species A.</title>
        <authorList>
            <consortium name="The Broad Institute Genomics Platform"/>
            <person name="Neafsey D.E."/>
            <person name="Besansky N."/>
            <person name="Howell P."/>
            <person name="Walton C."/>
            <person name="Young S.K."/>
            <person name="Zeng Q."/>
            <person name="Gargeya S."/>
            <person name="Fitzgerald M."/>
            <person name="Haas B."/>
            <person name="Abouelleil A."/>
            <person name="Allen A.W."/>
            <person name="Alvarado L."/>
            <person name="Arachchi H.M."/>
            <person name="Berlin A.M."/>
            <person name="Chapman S.B."/>
            <person name="Gainer-Dewar J."/>
            <person name="Goldberg J."/>
            <person name="Griggs A."/>
            <person name="Gujja S."/>
            <person name="Hansen M."/>
            <person name="Howarth C."/>
            <person name="Imamovic A."/>
            <person name="Ireland A."/>
            <person name="Larimer J."/>
            <person name="McCowan C."/>
            <person name="Murphy C."/>
            <person name="Pearson M."/>
            <person name="Poon T.W."/>
            <person name="Priest M."/>
            <person name="Roberts A."/>
            <person name="Saif S."/>
            <person name="Shea T."/>
            <person name="Sisk P."/>
            <person name="Sykes S."/>
            <person name="Wortman J."/>
            <person name="Nusbaum C."/>
            <person name="Birren B."/>
        </authorList>
    </citation>
    <scope>NUCLEOTIDE SEQUENCE [LARGE SCALE GENOMIC DNA]</scope>
    <source>
        <strain evidence="2">A-37</strain>
    </source>
</reference>
<dbReference type="EnsemblMetazoa" id="ACUA018877-RA">
    <property type="protein sequence ID" value="ACUA018877-PA"/>
    <property type="gene ID" value="ACUA018877"/>
</dbReference>
<dbReference type="VEuPathDB" id="VectorBase:ACUA018877"/>
<sequence>MISANYVSDSDSSDSEQVENLAASRRMLRCMFDPLQLSNQAFSKNFRVSKEMFMKILEEITPKFPPVKGHGLTVKEMLAATLRFLAEGSYQHGVGTDFSVAIAQPTFSIVFAKTLKILEEYLRSQNGNTVRRC</sequence>
<reference evidence="1" key="2">
    <citation type="submission" date="2020-05" db="UniProtKB">
        <authorList>
            <consortium name="EnsemblMetazoa"/>
        </authorList>
    </citation>
    <scope>IDENTIFICATION</scope>
    <source>
        <strain evidence="1">A-37</strain>
    </source>
</reference>
<dbReference type="Proteomes" id="UP000075883">
    <property type="component" value="Unassembled WGS sequence"/>
</dbReference>
<organism evidence="1 2">
    <name type="scientific">Anopheles culicifacies</name>
    <dbReference type="NCBI Taxonomy" id="139723"/>
    <lineage>
        <taxon>Eukaryota</taxon>
        <taxon>Metazoa</taxon>
        <taxon>Ecdysozoa</taxon>
        <taxon>Arthropoda</taxon>
        <taxon>Hexapoda</taxon>
        <taxon>Insecta</taxon>
        <taxon>Pterygota</taxon>
        <taxon>Neoptera</taxon>
        <taxon>Endopterygota</taxon>
        <taxon>Diptera</taxon>
        <taxon>Nematocera</taxon>
        <taxon>Culicoidea</taxon>
        <taxon>Culicidae</taxon>
        <taxon>Anophelinae</taxon>
        <taxon>Anopheles</taxon>
        <taxon>culicifacies species complex</taxon>
    </lineage>
</organism>
<proteinExistence type="predicted"/>
<dbReference type="AlphaFoldDB" id="A0A182MI71"/>
<dbReference type="EMBL" id="AXCM01020283">
    <property type="status" value="NOT_ANNOTATED_CDS"/>
    <property type="molecule type" value="Genomic_DNA"/>
</dbReference>
<name>A0A182MI71_9DIPT</name>